<dbReference type="PANTHER" id="PTHR30627:SF24">
    <property type="entry name" value="PENICILLIN-BINDING PROTEIN 4B"/>
    <property type="match status" value="1"/>
</dbReference>
<protein>
    <recommendedName>
        <fullName evidence="1">Penicillin-binding protein transpeptidase domain-containing protein</fullName>
    </recommendedName>
</protein>
<dbReference type="RefSeq" id="WP_344894538.1">
    <property type="nucleotide sequence ID" value="NZ_BAABAS010000005.1"/>
</dbReference>
<dbReference type="InterPro" id="IPR012338">
    <property type="entry name" value="Beta-lactam/transpept-like"/>
</dbReference>
<gene>
    <name evidence="2" type="ORF">GCM10022254_24280</name>
</gene>
<name>A0ABP8BY37_9ACTN</name>
<dbReference type="EMBL" id="BAABAS010000005">
    <property type="protein sequence ID" value="GAA4230151.1"/>
    <property type="molecule type" value="Genomic_DNA"/>
</dbReference>
<keyword evidence="3" id="KW-1185">Reference proteome</keyword>
<dbReference type="Gene3D" id="3.40.710.10">
    <property type="entry name" value="DD-peptidase/beta-lactamase superfamily"/>
    <property type="match status" value="2"/>
</dbReference>
<dbReference type="SUPFAM" id="SSF56601">
    <property type="entry name" value="beta-lactamase/transpeptidase-like"/>
    <property type="match status" value="1"/>
</dbReference>
<dbReference type="Pfam" id="PF00905">
    <property type="entry name" value="Transpeptidase"/>
    <property type="match status" value="1"/>
</dbReference>
<feature type="domain" description="Penicillin-binding protein transpeptidase" evidence="1">
    <location>
        <begin position="15"/>
        <end position="102"/>
    </location>
</feature>
<evidence type="ECO:0000313" key="2">
    <source>
        <dbReference type="EMBL" id="GAA4230151.1"/>
    </source>
</evidence>
<organism evidence="2 3">
    <name type="scientific">Actinomadura meridiana</name>
    <dbReference type="NCBI Taxonomy" id="559626"/>
    <lineage>
        <taxon>Bacteria</taxon>
        <taxon>Bacillati</taxon>
        <taxon>Actinomycetota</taxon>
        <taxon>Actinomycetes</taxon>
        <taxon>Streptosporangiales</taxon>
        <taxon>Thermomonosporaceae</taxon>
        <taxon>Actinomadura</taxon>
    </lineage>
</organism>
<evidence type="ECO:0000313" key="3">
    <source>
        <dbReference type="Proteomes" id="UP001501710"/>
    </source>
</evidence>
<proteinExistence type="predicted"/>
<evidence type="ECO:0000259" key="1">
    <source>
        <dbReference type="Pfam" id="PF00905"/>
    </source>
</evidence>
<sequence length="164" mass="16617">MVTAQRTIRNDEDHALGRTTLKEAFAASCNTTFARLAVERLGPTKLAASARRFGFGTRITPGVDAADGSFPDPKNGAELAEAAIGQGRVQASPLLMASVAAAAGAGLPDGTAGKTGTAELGDGQTHAWFIGYRGDVAFSVFVEAGGSGPRVAAPLAARFLTALG</sequence>
<reference evidence="3" key="1">
    <citation type="journal article" date="2019" name="Int. J. Syst. Evol. Microbiol.">
        <title>The Global Catalogue of Microorganisms (GCM) 10K type strain sequencing project: providing services to taxonomists for standard genome sequencing and annotation.</title>
        <authorList>
            <consortium name="The Broad Institute Genomics Platform"/>
            <consortium name="The Broad Institute Genome Sequencing Center for Infectious Disease"/>
            <person name="Wu L."/>
            <person name="Ma J."/>
        </authorList>
    </citation>
    <scope>NUCLEOTIDE SEQUENCE [LARGE SCALE GENOMIC DNA]</scope>
    <source>
        <strain evidence="3">JCM 17440</strain>
    </source>
</reference>
<dbReference type="InterPro" id="IPR050515">
    <property type="entry name" value="Beta-lactam/transpept"/>
</dbReference>
<dbReference type="PANTHER" id="PTHR30627">
    <property type="entry name" value="PEPTIDOGLYCAN D,D-TRANSPEPTIDASE"/>
    <property type="match status" value="1"/>
</dbReference>
<dbReference type="InterPro" id="IPR001460">
    <property type="entry name" value="PCN-bd_Tpept"/>
</dbReference>
<dbReference type="Proteomes" id="UP001501710">
    <property type="component" value="Unassembled WGS sequence"/>
</dbReference>
<comment type="caution">
    <text evidence="2">The sequence shown here is derived from an EMBL/GenBank/DDBJ whole genome shotgun (WGS) entry which is preliminary data.</text>
</comment>
<accession>A0ABP8BY37</accession>